<accession>A0AAD9N231</accession>
<proteinExistence type="inferred from homology"/>
<dbReference type="SUPFAM" id="SSF47616">
    <property type="entry name" value="GST C-terminal domain-like"/>
    <property type="match status" value="1"/>
</dbReference>
<dbReference type="CDD" id="cd03039">
    <property type="entry name" value="GST_N_Sigma_like"/>
    <property type="match status" value="1"/>
</dbReference>
<comment type="similarity">
    <text evidence="1">Belongs to the GST superfamily.</text>
</comment>
<dbReference type="AlphaFoldDB" id="A0AAD9N231"/>
<dbReference type="InterPro" id="IPR040079">
    <property type="entry name" value="Glutathione_S-Trfase"/>
</dbReference>
<dbReference type="SUPFAM" id="SSF52833">
    <property type="entry name" value="Thioredoxin-like"/>
    <property type="match status" value="1"/>
</dbReference>
<dbReference type="Proteomes" id="UP001208570">
    <property type="component" value="Unassembled WGS sequence"/>
</dbReference>
<dbReference type="Pfam" id="PF14497">
    <property type="entry name" value="GST_C_3"/>
    <property type="match status" value="1"/>
</dbReference>
<dbReference type="GO" id="GO:0006749">
    <property type="term" value="P:glutathione metabolic process"/>
    <property type="evidence" value="ECO:0007669"/>
    <property type="project" value="TreeGrafter"/>
</dbReference>
<evidence type="ECO:0000256" key="5">
    <source>
        <dbReference type="ARBA" id="ARBA00047960"/>
    </source>
</evidence>
<comment type="catalytic activity">
    <reaction evidence="5">
        <text>RX + glutathione = an S-substituted glutathione + a halide anion + H(+)</text>
        <dbReference type="Rhea" id="RHEA:16437"/>
        <dbReference type="ChEBI" id="CHEBI:15378"/>
        <dbReference type="ChEBI" id="CHEBI:16042"/>
        <dbReference type="ChEBI" id="CHEBI:17792"/>
        <dbReference type="ChEBI" id="CHEBI:57925"/>
        <dbReference type="ChEBI" id="CHEBI:90779"/>
        <dbReference type="EC" id="2.5.1.18"/>
    </reaction>
</comment>
<dbReference type="FunFam" id="1.20.1050.10:FF:000030">
    <property type="entry name" value="Glutathione S-transferase S1"/>
    <property type="match status" value="1"/>
</dbReference>
<dbReference type="EMBL" id="JAODUP010000365">
    <property type="protein sequence ID" value="KAK2151389.1"/>
    <property type="molecule type" value="Genomic_DNA"/>
</dbReference>
<keyword evidence="3" id="KW-0273">Eye lens protein</keyword>
<gene>
    <name evidence="9" type="ORF">LSH36_365g05030</name>
</gene>
<dbReference type="GO" id="GO:0005212">
    <property type="term" value="F:structural constituent of eye lens"/>
    <property type="evidence" value="ECO:0007669"/>
    <property type="project" value="UniProtKB-KW"/>
</dbReference>
<evidence type="ECO:0000259" key="7">
    <source>
        <dbReference type="PROSITE" id="PS50404"/>
    </source>
</evidence>
<evidence type="ECO:0000256" key="2">
    <source>
        <dbReference type="ARBA" id="ARBA00012452"/>
    </source>
</evidence>
<evidence type="ECO:0000259" key="8">
    <source>
        <dbReference type="PROSITE" id="PS50405"/>
    </source>
</evidence>
<evidence type="ECO:0000256" key="1">
    <source>
        <dbReference type="ARBA" id="ARBA00007409"/>
    </source>
</evidence>
<evidence type="ECO:0000313" key="9">
    <source>
        <dbReference type="EMBL" id="KAK2151389.1"/>
    </source>
</evidence>
<comment type="function">
    <text evidence="6">S-crystallins are structural components of squids and octopi eye lens. Contains relatively little if any GST activity.</text>
</comment>
<dbReference type="InterPro" id="IPR004046">
    <property type="entry name" value="GST_C"/>
</dbReference>
<dbReference type="PANTHER" id="PTHR11571">
    <property type="entry name" value="GLUTATHIONE S-TRANSFERASE"/>
    <property type="match status" value="1"/>
</dbReference>
<dbReference type="InterPro" id="IPR010987">
    <property type="entry name" value="Glutathione-S-Trfase_C-like"/>
</dbReference>
<sequence length="207" mass="23693">MPNYKVIYFGVRGYAETIRLVFAAAGVAYDDNRIEMKDWMVLKPTMPFGQLPVLEVDGMKLAQSDSICRFLADKFGLMGRHPIEKAAIDACAETISEIRVIVMRVQTNMDIPQDVKDKEMKVVLEEKVPPILEKLEVCLKKNKSGDKYFYGDTISLADIHFFACCETVVRLNPKAFDNFPKLAALYDRVKNHSHIYKWLQQRPDTPV</sequence>
<dbReference type="FunFam" id="3.40.30.10:FF:000035">
    <property type="entry name" value="hematopoietic prostaglandin D synthase"/>
    <property type="match status" value="1"/>
</dbReference>
<evidence type="ECO:0000313" key="10">
    <source>
        <dbReference type="Proteomes" id="UP001208570"/>
    </source>
</evidence>
<dbReference type="EC" id="2.5.1.18" evidence="2"/>
<dbReference type="PROSITE" id="PS50405">
    <property type="entry name" value="GST_CTER"/>
    <property type="match status" value="1"/>
</dbReference>
<dbReference type="GO" id="GO:0004364">
    <property type="term" value="F:glutathione transferase activity"/>
    <property type="evidence" value="ECO:0007669"/>
    <property type="project" value="UniProtKB-EC"/>
</dbReference>
<dbReference type="Pfam" id="PF02798">
    <property type="entry name" value="GST_N"/>
    <property type="match status" value="1"/>
</dbReference>
<dbReference type="SFLD" id="SFLDG00363">
    <property type="entry name" value="AMPS_(cytGST):_Alpha-__Mu-__Pi"/>
    <property type="match status" value="1"/>
</dbReference>
<dbReference type="InterPro" id="IPR004045">
    <property type="entry name" value="Glutathione_S-Trfase_N"/>
</dbReference>
<protein>
    <recommendedName>
        <fullName evidence="2">glutathione transferase</fullName>
        <ecNumber evidence="2">2.5.1.18</ecNumber>
    </recommendedName>
</protein>
<dbReference type="SFLD" id="SFLDG01205">
    <property type="entry name" value="AMPS.1"/>
    <property type="match status" value="1"/>
</dbReference>
<feature type="domain" description="GST C-terminal" evidence="8">
    <location>
        <begin position="81"/>
        <end position="207"/>
    </location>
</feature>
<feature type="domain" description="GST N-terminal" evidence="7">
    <location>
        <begin position="2"/>
        <end position="79"/>
    </location>
</feature>
<dbReference type="InterPro" id="IPR036249">
    <property type="entry name" value="Thioredoxin-like_sf"/>
</dbReference>
<dbReference type="InterPro" id="IPR050213">
    <property type="entry name" value="GST_superfamily"/>
</dbReference>
<organism evidence="9 10">
    <name type="scientific">Paralvinella palmiformis</name>
    <dbReference type="NCBI Taxonomy" id="53620"/>
    <lineage>
        <taxon>Eukaryota</taxon>
        <taxon>Metazoa</taxon>
        <taxon>Spiralia</taxon>
        <taxon>Lophotrochozoa</taxon>
        <taxon>Annelida</taxon>
        <taxon>Polychaeta</taxon>
        <taxon>Sedentaria</taxon>
        <taxon>Canalipalpata</taxon>
        <taxon>Terebellida</taxon>
        <taxon>Terebelliformia</taxon>
        <taxon>Alvinellidae</taxon>
        <taxon>Paralvinella</taxon>
    </lineage>
</organism>
<reference evidence="9" key="1">
    <citation type="journal article" date="2023" name="Mol. Biol. Evol.">
        <title>Third-Generation Sequencing Reveals the Adaptive Role of the Epigenome in Three Deep-Sea Polychaetes.</title>
        <authorList>
            <person name="Perez M."/>
            <person name="Aroh O."/>
            <person name="Sun Y."/>
            <person name="Lan Y."/>
            <person name="Juniper S.K."/>
            <person name="Young C.R."/>
            <person name="Angers B."/>
            <person name="Qian P.Y."/>
        </authorList>
    </citation>
    <scope>NUCLEOTIDE SEQUENCE</scope>
    <source>
        <strain evidence="9">P08H-3</strain>
    </source>
</reference>
<comment type="caution">
    <text evidence="9">The sequence shown here is derived from an EMBL/GenBank/DDBJ whole genome shotgun (WGS) entry which is preliminary data.</text>
</comment>
<evidence type="ECO:0000256" key="3">
    <source>
        <dbReference type="ARBA" id="ARBA00022613"/>
    </source>
</evidence>
<dbReference type="PROSITE" id="PS50404">
    <property type="entry name" value="GST_NTER"/>
    <property type="match status" value="1"/>
</dbReference>
<dbReference type="Gene3D" id="1.20.1050.10">
    <property type="match status" value="1"/>
</dbReference>
<evidence type="ECO:0000256" key="4">
    <source>
        <dbReference type="ARBA" id="ARBA00022679"/>
    </source>
</evidence>
<dbReference type="Gene3D" id="3.40.30.10">
    <property type="entry name" value="Glutaredoxin"/>
    <property type="match status" value="1"/>
</dbReference>
<dbReference type="PANTHER" id="PTHR11571:SF224">
    <property type="entry name" value="HEMATOPOIETIC PROSTAGLANDIN D SYNTHASE"/>
    <property type="match status" value="1"/>
</dbReference>
<dbReference type="CDD" id="cd03192">
    <property type="entry name" value="GST_C_Sigma_like"/>
    <property type="match status" value="1"/>
</dbReference>
<dbReference type="SFLD" id="SFLDS00019">
    <property type="entry name" value="Glutathione_Transferase_(cytos"/>
    <property type="match status" value="1"/>
</dbReference>
<dbReference type="InterPro" id="IPR036282">
    <property type="entry name" value="Glutathione-S-Trfase_C_sf"/>
</dbReference>
<keyword evidence="4" id="KW-0808">Transferase</keyword>
<keyword evidence="10" id="KW-1185">Reference proteome</keyword>
<name>A0AAD9N231_9ANNE</name>
<evidence type="ECO:0000256" key="6">
    <source>
        <dbReference type="ARBA" id="ARBA00049616"/>
    </source>
</evidence>